<evidence type="ECO:0000256" key="1">
    <source>
        <dbReference type="SAM" id="Phobius"/>
    </source>
</evidence>
<keyword evidence="1" id="KW-0812">Transmembrane</keyword>
<reference evidence="3" key="1">
    <citation type="journal article" date="2022" name="Biotechnol. Bioprocess Eng.">
        <title>Pan-genome Analysis Reveals Comparative Genomic Features of Central Metabolic Pathways in Methylorubrum extorquens.</title>
        <authorList>
            <person name="Lee G.M."/>
            <person name="Scott-Nevros Z.K."/>
            <person name="Lee S.-M."/>
            <person name="Kim D."/>
        </authorList>
    </citation>
    <scope>NUCLEOTIDE SEQUENCE</scope>
    <source>
        <strain evidence="3">ATCC 55366</strain>
    </source>
</reference>
<dbReference type="AlphaFoldDB" id="A0AAX3WHQ6"/>
<feature type="domain" description="TadE-like" evidence="2">
    <location>
        <begin position="10"/>
        <end position="52"/>
    </location>
</feature>
<dbReference type="InterPro" id="IPR012495">
    <property type="entry name" value="TadE-like_dom"/>
</dbReference>
<protein>
    <submittedName>
        <fullName evidence="3">Pilus assembly protein</fullName>
    </submittedName>
</protein>
<dbReference type="Proteomes" id="UP001223720">
    <property type="component" value="Chromosome"/>
</dbReference>
<dbReference type="EMBL" id="CP073633">
    <property type="protein sequence ID" value="WHQ70190.1"/>
    <property type="molecule type" value="Genomic_DNA"/>
</dbReference>
<evidence type="ECO:0000313" key="3">
    <source>
        <dbReference type="EMBL" id="WHQ70190.1"/>
    </source>
</evidence>
<name>A0AAX3WHQ6_METEX</name>
<keyword evidence="1" id="KW-1133">Transmembrane helix</keyword>
<dbReference type="Pfam" id="PF07811">
    <property type="entry name" value="TadE"/>
    <property type="match status" value="1"/>
</dbReference>
<evidence type="ECO:0000259" key="2">
    <source>
        <dbReference type="Pfam" id="PF07811"/>
    </source>
</evidence>
<gene>
    <name evidence="3" type="ORF">KEC54_00475</name>
</gene>
<dbReference type="RefSeq" id="WP_012251961.1">
    <property type="nucleotide sequence ID" value="NZ_CP073633.1"/>
</dbReference>
<accession>A0AAX3WHQ6</accession>
<evidence type="ECO:0000313" key="4">
    <source>
        <dbReference type="Proteomes" id="UP001223720"/>
    </source>
</evidence>
<feature type="transmembrane region" description="Helical" evidence="1">
    <location>
        <begin position="12"/>
        <end position="38"/>
    </location>
</feature>
<keyword evidence="1" id="KW-0472">Membrane</keyword>
<organism evidence="3 4">
    <name type="scientific">Methylorubrum extorquens</name>
    <name type="common">Methylobacterium dichloromethanicum</name>
    <name type="synonym">Methylobacterium extorquens</name>
    <dbReference type="NCBI Taxonomy" id="408"/>
    <lineage>
        <taxon>Bacteria</taxon>
        <taxon>Pseudomonadati</taxon>
        <taxon>Pseudomonadota</taxon>
        <taxon>Alphaproteobacteria</taxon>
        <taxon>Hyphomicrobiales</taxon>
        <taxon>Methylobacteriaceae</taxon>
        <taxon>Methylorubrum</taxon>
    </lineage>
</organism>
<proteinExistence type="predicted"/>
<sequence length="135" mass="14553">MRSFRKDQRGVISVEFALVVPLLITLVFAAVEFGGILYTQAAAESATNNVARQLATNRITQAQAKKAVTPLLPVWARVNVDVAVTASNATKPESNLYTVATTIPMAQAAPTGFLKFIYVDRNISATVTQQQEPTS</sequence>